<feature type="compositionally biased region" description="Basic and acidic residues" evidence="1">
    <location>
        <begin position="230"/>
        <end position="248"/>
    </location>
</feature>
<feature type="region of interest" description="Disordered" evidence="1">
    <location>
        <begin position="191"/>
        <end position="256"/>
    </location>
</feature>
<feature type="transmembrane region" description="Helical" evidence="2">
    <location>
        <begin position="119"/>
        <end position="139"/>
    </location>
</feature>
<keyword evidence="4" id="KW-1185">Reference proteome</keyword>
<accession>A0A4R0XPS6</accession>
<dbReference type="AlphaFoldDB" id="A0A4R0XPS6"/>
<gene>
    <name evidence="3" type="ORF">C4B25_01060</name>
</gene>
<organism evidence="3 4">
    <name type="scientific">Mycoplasma todarodis</name>
    <dbReference type="NCBI Taxonomy" id="1937191"/>
    <lineage>
        <taxon>Bacteria</taxon>
        <taxon>Bacillati</taxon>
        <taxon>Mycoplasmatota</taxon>
        <taxon>Mollicutes</taxon>
        <taxon>Mycoplasmataceae</taxon>
        <taxon>Mycoplasma</taxon>
    </lineage>
</organism>
<evidence type="ECO:0000313" key="3">
    <source>
        <dbReference type="EMBL" id="TCG11552.1"/>
    </source>
</evidence>
<reference evidence="3 4" key="1">
    <citation type="submission" date="2018-02" db="EMBL/GenBank/DDBJ databases">
        <title>Mycoplasma marinum and Mycoplasma todarodis sp. nov., moderately halophilic and psychrotolerant mycoplasmas isolated from cephalopods.</title>
        <authorList>
            <person name="Viver T."/>
        </authorList>
    </citation>
    <scope>NUCLEOTIDE SEQUENCE [LARGE SCALE GENOMIC DNA]</scope>
    <source>
        <strain evidence="3 4">5H</strain>
    </source>
</reference>
<keyword evidence="2" id="KW-0472">Membrane</keyword>
<feature type="transmembrane region" description="Helical" evidence="2">
    <location>
        <begin position="90"/>
        <end position="113"/>
    </location>
</feature>
<dbReference type="OrthoDB" id="9946839at2"/>
<sequence>MNKKTKLLIITNFILWILAMILILFGAVFVFIAGKGYGTKGNVDEANQLIHVGEQGSTAVGGILIAISVFILALSITFFALKLNKKAKRIVVISFISTLIVSVIMVVMSILDIAHVWSIWPWLINFGCLTNFVLVLLAFKTITITRISKSESILQIDALNENGFLTKDEYKTIKERAKRILKTESRPTGVIEKKEEVNTKPETQKPAETKVPEEKVEKQDTTETNTPKEPTSKEQIKTAKVEIKEAKKQYKASKKR</sequence>
<dbReference type="EMBL" id="PSZP01000005">
    <property type="protein sequence ID" value="TCG11552.1"/>
    <property type="molecule type" value="Genomic_DNA"/>
</dbReference>
<proteinExistence type="predicted"/>
<protein>
    <recommendedName>
        <fullName evidence="5">SHOCT domain-containing protein</fullName>
    </recommendedName>
</protein>
<feature type="transmembrane region" description="Helical" evidence="2">
    <location>
        <begin position="59"/>
        <end position="81"/>
    </location>
</feature>
<comment type="caution">
    <text evidence="3">The sequence shown here is derived from an EMBL/GenBank/DDBJ whole genome shotgun (WGS) entry which is preliminary data.</text>
</comment>
<evidence type="ECO:0000256" key="2">
    <source>
        <dbReference type="SAM" id="Phobius"/>
    </source>
</evidence>
<feature type="transmembrane region" description="Helical" evidence="2">
    <location>
        <begin position="7"/>
        <end position="33"/>
    </location>
</feature>
<evidence type="ECO:0008006" key="5">
    <source>
        <dbReference type="Google" id="ProtNLM"/>
    </source>
</evidence>
<keyword evidence="2" id="KW-1133">Transmembrane helix</keyword>
<evidence type="ECO:0000256" key="1">
    <source>
        <dbReference type="SAM" id="MobiDB-lite"/>
    </source>
</evidence>
<dbReference type="Proteomes" id="UP000291072">
    <property type="component" value="Unassembled WGS sequence"/>
</dbReference>
<evidence type="ECO:0000313" key="4">
    <source>
        <dbReference type="Proteomes" id="UP000291072"/>
    </source>
</evidence>
<keyword evidence="2" id="KW-0812">Transmembrane</keyword>
<name>A0A4R0XPS6_9MOLU</name>
<dbReference type="RefSeq" id="WP_131613214.1">
    <property type="nucleotide sequence ID" value="NZ_PSZP01000005.1"/>
</dbReference>
<feature type="compositionally biased region" description="Basic and acidic residues" evidence="1">
    <location>
        <begin position="191"/>
        <end position="221"/>
    </location>
</feature>